<evidence type="ECO:0000256" key="1">
    <source>
        <dbReference type="ARBA" id="ARBA00023172"/>
    </source>
</evidence>
<keyword evidence="1" id="KW-0233">DNA recombination</keyword>
<dbReference type="EMBL" id="JAPWHE010000005">
    <property type="protein sequence ID" value="MCZ4330096.1"/>
    <property type="molecule type" value="Genomic_DNA"/>
</dbReference>
<accession>A0ABT4M447</accession>
<dbReference type="InterPro" id="IPR011010">
    <property type="entry name" value="DNA_brk_join_enz"/>
</dbReference>
<gene>
    <name evidence="2" type="ORF">O4H32_09050</name>
</gene>
<comment type="caution">
    <text evidence="2">The sequence shown here is derived from an EMBL/GenBank/DDBJ whole genome shotgun (WGS) entry which is preliminary data.</text>
</comment>
<keyword evidence="3" id="KW-1185">Reference proteome</keyword>
<protein>
    <submittedName>
        <fullName evidence="2">Tyrosine-type recombinase/integrase</fullName>
    </submittedName>
</protein>
<dbReference type="SUPFAM" id="SSF56349">
    <property type="entry name" value="DNA breaking-rejoining enzymes"/>
    <property type="match status" value="1"/>
</dbReference>
<dbReference type="Proteomes" id="UP001068379">
    <property type="component" value="Unassembled WGS sequence"/>
</dbReference>
<organism evidence="2 3">
    <name type="scientific">Castellaniella denitrificans</name>
    <dbReference type="NCBI Taxonomy" id="56119"/>
    <lineage>
        <taxon>Bacteria</taxon>
        <taxon>Pseudomonadati</taxon>
        <taxon>Pseudomonadota</taxon>
        <taxon>Betaproteobacteria</taxon>
        <taxon>Burkholderiales</taxon>
        <taxon>Alcaligenaceae</taxon>
        <taxon>Castellaniella</taxon>
    </lineage>
</organism>
<proteinExistence type="predicted"/>
<name>A0ABT4M447_9BURK</name>
<dbReference type="Gene3D" id="1.10.443.10">
    <property type="entry name" value="Intergrase catalytic core"/>
    <property type="match status" value="1"/>
</dbReference>
<sequence length="42" mass="4530">MKGKGATDMWLSGIPIERIQALCGHKDKATTEIYARAAGENP</sequence>
<evidence type="ECO:0000313" key="2">
    <source>
        <dbReference type="EMBL" id="MCZ4330096.1"/>
    </source>
</evidence>
<reference evidence="2" key="1">
    <citation type="submission" date="2022-12" db="EMBL/GenBank/DDBJ databases">
        <title>Bacterial isolates from different developmental stages of Nematostella vectensis.</title>
        <authorList>
            <person name="Fraune S."/>
        </authorList>
    </citation>
    <scope>NUCLEOTIDE SEQUENCE</scope>
    <source>
        <strain evidence="2">G21619-S1</strain>
    </source>
</reference>
<dbReference type="InterPro" id="IPR013762">
    <property type="entry name" value="Integrase-like_cat_sf"/>
</dbReference>
<evidence type="ECO:0000313" key="3">
    <source>
        <dbReference type="Proteomes" id="UP001068379"/>
    </source>
</evidence>